<accession>A0ABN2I0H9</accession>
<name>A0ABN2I0H9_9ACTN</name>
<dbReference type="Proteomes" id="UP001500280">
    <property type="component" value="Unassembled WGS sequence"/>
</dbReference>
<comment type="caution">
    <text evidence="2">The sequence shown here is derived from an EMBL/GenBank/DDBJ whole genome shotgun (WGS) entry which is preliminary data.</text>
</comment>
<evidence type="ECO:0008006" key="4">
    <source>
        <dbReference type="Google" id="ProtNLM"/>
    </source>
</evidence>
<evidence type="ECO:0000313" key="3">
    <source>
        <dbReference type="Proteomes" id="UP001500280"/>
    </source>
</evidence>
<keyword evidence="3" id="KW-1185">Reference proteome</keyword>
<feature type="chain" id="PRO_5047081925" description="SH3 domain-containing protein" evidence="1">
    <location>
        <begin position="32"/>
        <end position="116"/>
    </location>
</feature>
<dbReference type="RefSeq" id="WP_344156155.1">
    <property type="nucleotide sequence ID" value="NZ_BAAANF010000017.1"/>
</dbReference>
<evidence type="ECO:0000313" key="2">
    <source>
        <dbReference type="EMBL" id="GAA1696594.1"/>
    </source>
</evidence>
<keyword evidence="1" id="KW-0732">Signal</keyword>
<dbReference type="EMBL" id="BAAANF010000017">
    <property type="protein sequence ID" value="GAA1696594.1"/>
    <property type="molecule type" value="Genomic_DNA"/>
</dbReference>
<proteinExistence type="predicted"/>
<organism evidence="2 3">
    <name type="scientific">Kribbella yunnanensis</name>
    <dbReference type="NCBI Taxonomy" id="190194"/>
    <lineage>
        <taxon>Bacteria</taxon>
        <taxon>Bacillati</taxon>
        <taxon>Actinomycetota</taxon>
        <taxon>Actinomycetes</taxon>
        <taxon>Propionibacteriales</taxon>
        <taxon>Kribbellaceae</taxon>
        <taxon>Kribbella</taxon>
    </lineage>
</organism>
<reference evidence="2 3" key="1">
    <citation type="journal article" date="2019" name="Int. J. Syst. Evol. Microbiol.">
        <title>The Global Catalogue of Microorganisms (GCM) 10K type strain sequencing project: providing services to taxonomists for standard genome sequencing and annotation.</title>
        <authorList>
            <consortium name="The Broad Institute Genomics Platform"/>
            <consortium name="The Broad Institute Genome Sequencing Center for Infectious Disease"/>
            <person name="Wu L."/>
            <person name="Ma J."/>
        </authorList>
    </citation>
    <scope>NUCLEOTIDE SEQUENCE [LARGE SCALE GENOMIC DNA]</scope>
    <source>
        <strain evidence="2 3">JCM 14307</strain>
    </source>
</reference>
<evidence type="ECO:0000256" key="1">
    <source>
        <dbReference type="SAM" id="SignalP"/>
    </source>
</evidence>
<gene>
    <name evidence="2" type="ORF">GCM10009745_48320</name>
</gene>
<protein>
    <recommendedName>
        <fullName evidence="4">SH3 domain-containing protein</fullName>
    </recommendedName>
</protein>
<sequence>MIKLASAGRVLAGAALVGSSLAVVNMGAAHAIDCSQSFPDRDTNSVLWTDGSVPYHTGPAGQCASVNKSGHANIFCYKYNEFGNLWYYAKDTSSGYKGWVFSGNVASTAGGPHARC</sequence>
<feature type="signal peptide" evidence="1">
    <location>
        <begin position="1"/>
        <end position="31"/>
    </location>
</feature>